<feature type="compositionally biased region" description="Basic and acidic residues" evidence="4">
    <location>
        <begin position="939"/>
        <end position="949"/>
    </location>
</feature>
<dbReference type="GO" id="GO:0019901">
    <property type="term" value="F:protein kinase binding"/>
    <property type="evidence" value="ECO:0007669"/>
    <property type="project" value="TreeGrafter"/>
</dbReference>
<feature type="compositionally biased region" description="Basic and acidic residues" evidence="4">
    <location>
        <begin position="1205"/>
        <end position="1217"/>
    </location>
</feature>
<evidence type="ECO:0000256" key="4">
    <source>
        <dbReference type="SAM" id="MobiDB-lite"/>
    </source>
</evidence>
<feature type="compositionally biased region" description="Polar residues" evidence="4">
    <location>
        <begin position="623"/>
        <end position="633"/>
    </location>
</feature>
<proteinExistence type="inferred from homology"/>
<dbReference type="InterPro" id="IPR050944">
    <property type="entry name" value="FAM83"/>
</dbReference>
<dbReference type="Gene3D" id="3.30.870.10">
    <property type="entry name" value="Endonuclease Chain A"/>
    <property type="match status" value="1"/>
</dbReference>
<feature type="compositionally biased region" description="Polar residues" evidence="4">
    <location>
        <begin position="1004"/>
        <end position="1023"/>
    </location>
</feature>
<feature type="region of interest" description="Disordered" evidence="4">
    <location>
        <begin position="1035"/>
        <end position="1180"/>
    </location>
</feature>
<feature type="region of interest" description="Disordered" evidence="4">
    <location>
        <begin position="1197"/>
        <end position="1275"/>
    </location>
</feature>
<keyword evidence="3" id="KW-0963">Cytoplasm</keyword>
<dbReference type="KEGG" id="alim:106516534"/>
<dbReference type="InParanoid" id="A0A2I4B3S6"/>
<feature type="compositionally biased region" description="Polar residues" evidence="4">
    <location>
        <begin position="1250"/>
        <end position="1270"/>
    </location>
</feature>
<dbReference type="PANTHER" id="PTHR16181">
    <property type="entry name" value="PROTEIN FAM83A-RELATED"/>
    <property type="match status" value="1"/>
</dbReference>
<reference evidence="7" key="1">
    <citation type="submission" date="2025-08" db="UniProtKB">
        <authorList>
            <consortium name="RefSeq"/>
        </authorList>
    </citation>
    <scope>IDENTIFICATION</scope>
</reference>
<feature type="region of interest" description="Disordered" evidence="4">
    <location>
        <begin position="1355"/>
        <end position="1412"/>
    </location>
</feature>
<name>A0A2I4B3S6_AUSLI</name>
<feature type="domain" description="Scaffolding anchor of CK1" evidence="5">
    <location>
        <begin position="16"/>
        <end position="285"/>
    </location>
</feature>
<feature type="region of interest" description="Disordered" evidence="4">
    <location>
        <begin position="333"/>
        <end position="373"/>
    </location>
</feature>
<feature type="compositionally biased region" description="Polar residues" evidence="4">
    <location>
        <begin position="667"/>
        <end position="685"/>
    </location>
</feature>
<feature type="region of interest" description="Disordered" evidence="4">
    <location>
        <begin position="787"/>
        <end position="816"/>
    </location>
</feature>
<feature type="compositionally biased region" description="Polar residues" evidence="4">
    <location>
        <begin position="1740"/>
        <end position="1758"/>
    </location>
</feature>
<feature type="region of interest" description="Disordered" evidence="4">
    <location>
        <begin position="1817"/>
        <end position="1844"/>
    </location>
</feature>
<protein>
    <submittedName>
        <fullName evidence="7">Serine-rich adhesin for platelets</fullName>
    </submittedName>
</protein>
<evidence type="ECO:0000313" key="7">
    <source>
        <dbReference type="RefSeq" id="XP_013862395.1"/>
    </source>
</evidence>
<dbReference type="GeneID" id="106516534"/>
<feature type="region of interest" description="Disordered" evidence="4">
    <location>
        <begin position="864"/>
        <end position="896"/>
    </location>
</feature>
<dbReference type="GO" id="GO:0007165">
    <property type="term" value="P:signal transduction"/>
    <property type="evidence" value="ECO:0007669"/>
    <property type="project" value="TreeGrafter"/>
</dbReference>
<comment type="similarity">
    <text evidence="2">Belongs to the FAM83 family.</text>
</comment>
<evidence type="ECO:0000313" key="6">
    <source>
        <dbReference type="Proteomes" id="UP000192220"/>
    </source>
</evidence>
<feature type="compositionally biased region" description="Polar residues" evidence="4">
    <location>
        <begin position="487"/>
        <end position="497"/>
    </location>
</feature>
<feature type="compositionally biased region" description="Polar residues" evidence="4">
    <location>
        <begin position="883"/>
        <end position="892"/>
    </location>
</feature>
<evidence type="ECO:0000256" key="1">
    <source>
        <dbReference type="ARBA" id="ARBA00004496"/>
    </source>
</evidence>
<feature type="region of interest" description="Disordered" evidence="4">
    <location>
        <begin position="1446"/>
        <end position="1465"/>
    </location>
</feature>
<feature type="region of interest" description="Disordered" evidence="4">
    <location>
        <begin position="1878"/>
        <end position="1907"/>
    </location>
</feature>
<feature type="region of interest" description="Disordered" evidence="4">
    <location>
        <begin position="917"/>
        <end position="1023"/>
    </location>
</feature>
<dbReference type="FunFam" id="3.30.870.10:FF:000004">
    <property type="entry name" value="protein FAM83H isoform X2"/>
    <property type="match status" value="1"/>
</dbReference>
<feature type="compositionally biased region" description="Polar residues" evidence="4">
    <location>
        <begin position="1035"/>
        <end position="1046"/>
    </location>
</feature>
<feature type="region of interest" description="Disordered" evidence="4">
    <location>
        <begin position="476"/>
        <end position="558"/>
    </location>
</feature>
<feature type="compositionally biased region" description="Basic and acidic residues" evidence="4">
    <location>
        <begin position="957"/>
        <end position="983"/>
    </location>
</feature>
<dbReference type="InterPro" id="IPR012461">
    <property type="entry name" value="SACK1"/>
</dbReference>
<feature type="compositionally biased region" description="Polar residues" evidence="4">
    <location>
        <begin position="1446"/>
        <end position="1462"/>
    </location>
</feature>
<feature type="compositionally biased region" description="Polar residues" evidence="4">
    <location>
        <begin position="531"/>
        <end position="549"/>
    </location>
</feature>
<dbReference type="OrthoDB" id="6103632at2759"/>
<feature type="compositionally biased region" description="Basic and acidic residues" evidence="4">
    <location>
        <begin position="1883"/>
        <end position="1907"/>
    </location>
</feature>
<feature type="compositionally biased region" description="Basic and acidic residues" evidence="4">
    <location>
        <begin position="990"/>
        <end position="1003"/>
    </location>
</feature>
<feature type="compositionally biased region" description="Polar residues" evidence="4">
    <location>
        <begin position="1362"/>
        <end position="1391"/>
    </location>
</feature>
<feature type="compositionally biased region" description="Basic and acidic residues" evidence="4">
    <location>
        <begin position="498"/>
        <end position="513"/>
    </location>
</feature>
<feature type="compositionally biased region" description="Polar residues" evidence="4">
    <location>
        <begin position="1512"/>
        <end position="1525"/>
    </location>
</feature>
<feature type="region of interest" description="Disordered" evidence="4">
    <location>
        <begin position="570"/>
        <end position="762"/>
    </location>
</feature>
<keyword evidence="6" id="KW-1185">Reference proteome</keyword>
<evidence type="ECO:0000256" key="2">
    <source>
        <dbReference type="ARBA" id="ARBA00006937"/>
    </source>
</evidence>
<dbReference type="PANTHER" id="PTHR16181:SF29">
    <property type="entry name" value="PROTEIN FAM83A-RELATED"/>
    <property type="match status" value="1"/>
</dbReference>
<organism evidence="6 7">
    <name type="scientific">Austrofundulus limnaeus</name>
    <name type="common">Annual killifish</name>
    <dbReference type="NCBI Taxonomy" id="52670"/>
    <lineage>
        <taxon>Eukaryota</taxon>
        <taxon>Metazoa</taxon>
        <taxon>Chordata</taxon>
        <taxon>Craniata</taxon>
        <taxon>Vertebrata</taxon>
        <taxon>Euteleostomi</taxon>
        <taxon>Actinopterygii</taxon>
        <taxon>Neopterygii</taxon>
        <taxon>Teleostei</taxon>
        <taxon>Neoteleostei</taxon>
        <taxon>Acanthomorphata</taxon>
        <taxon>Ovalentaria</taxon>
        <taxon>Atherinomorphae</taxon>
        <taxon>Cyprinodontiformes</taxon>
        <taxon>Rivulidae</taxon>
        <taxon>Austrofundulus</taxon>
    </lineage>
</organism>
<feature type="compositionally biased region" description="Basic and acidic residues" evidence="4">
    <location>
        <begin position="343"/>
        <end position="363"/>
    </location>
</feature>
<evidence type="ECO:0000259" key="5">
    <source>
        <dbReference type="Pfam" id="PF07894"/>
    </source>
</evidence>
<feature type="region of interest" description="Disordered" evidence="4">
    <location>
        <begin position="1482"/>
        <end position="1534"/>
    </location>
</feature>
<feature type="region of interest" description="Disordered" evidence="4">
    <location>
        <begin position="1721"/>
        <end position="1758"/>
    </location>
</feature>
<feature type="compositionally biased region" description="Polar residues" evidence="4">
    <location>
        <begin position="800"/>
        <end position="816"/>
    </location>
</feature>
<sequence>MALSQIQCLDDNHVNPRTHESKPEFLYCEEQRLALEALLRDGGEAFVKYLEARGLRGFLSDLERDALKAAAEPFDPDKELLQQDADDERTPLSLQYWPELSDTSFPQMDLGWPACDSYRGVTRTSVYTQPPLDGQAHIKEVVRKMIAQAQKVIAVVMDVFTDVDIFRDLLDAGFKRKVSVYILLERTTLPHFLSMCQRASMHAGHLKHLRVCCTGGSEFYTRHCTKVVGRMGHRFMFIDGDKAVSGSYSFTWMSSRLDRNLVTVTTGQAVDAFDKLFRLLYMTSRAVDLRKVATEPEPEADARPQVASVIPPSAALARKLHNPKYALVALTNPCPTTSVGNENPKEPEISEKSKKKEQRRLSEDTPPLHPGLTNLEKADLIPYLPIWPEPDPPKDVIGFINIRDANKSTQVHLQRSERFETSQAIKFSSPLSNPQQPLPEVATPRQIANKHEEIDKLTPAQNETKTEVLVVDTAVPGHNKSEDKASEQTSPPCSQKSVPHEGKTSALKTEKKLHSNAAINPDAGHDRPDVSQGTSSQASNKTPSSNKEGPSNKAEIVSTISPKADLLALSPLNKPQEILPRQITVKHNEMTKLQPEQNGPKADVMLIDSPASGSNKIKDKVSEQTSPPCSQKSVPHEDKMKAVKTGKKLHSNSAINPDACHDKPDVNQGTSSQTTNKTLSSNKEGPSNKAEIVSTISPKADLLTLSPLNKSQEILPRQISVKHDEMTKLQPEQNGPKANEILIDSTASGSNKSKDKTAEQNACIQKSRIDKDTCTIPKLDKKPCLSSGINLDTVHDRPNIGSNTLPPSLPSSKLDTLTESELDPGAIKFCSPSSQPCETFSEVEVSKKINKIQPLQNELKAKELVMNTATPDQNQAKHKESGQKSPPCTQKLVSDKDETKILKTEDKLCPKQAINLSHDAHDLSPKILTQSSNKVPSSSKEKPSSKAEIDSTTSLKSDSDELKPKESVVDTGVPDHSKSKDKAQCVQKSVLDKDETKVLKTAKEQSSSTTMKPNAVQITPDTLIKSSNKARTVLTKSDSLTQSEPDLTSDLRGFISSHDANKPTPVHIQGTEKTQPVQNEPKAKELVIIAATPDPSKSKNKAPEQKLPLCSQKSVPDKGETKVLKMEKKISSNTATNTDGGHNISDLSSNTSPQPSLSCKESPSNKLITSSATSSQLDSNESKPFWWYHLVVDSAAPCQNKSKNKNADEKSCSEKFIPDQNKAKALKTENKLNSNSTIDPDVSHDASDFSPHSSNKTPLSSKQWPSNKAETVSKTSLKLDSLTKLTSEKETNTVNTQSPAVDIVHTLKSNSAQTSLFENPPHPSIENTVVPHADLHTSNNMQPKVSSEEIYIQSPIGLGHSPHSSASPTQSEGSTSINNTLTAVHSSTANISSKSHPSTSSPSSLPSSTSTFATQPVLTSSTSSFLLSFPPVPKPRTVHQVLKDSSVQNSQPLSEMITSPDSSAEMPVVHNVPPLPSSVQISSVKRTEAAPEVHDSTANNRRAHKDTENQTKFEATSEQEQCVSSQEKKLKKDDRQHCGTAEELSVTGTKLKMQSDLLITDALKKASENTQEISPTDVDSKTLMLTDSKTCSDLATVAQTEKNMTNCELANCIQPQTYFAKSHEPQKILFSKFTLQDLDVLEGTASLKAPTNGKTQSPCVFKDGVDDKIDVCAGNALSQLSKQTQVTLKQTDTHITFQEQTQTSPNTPEKPLHLDFSLAQAATSKSPTTKQKSKLAAAKSPTSDAFPSGSSTPESQKSPLNLQSYLLDVQSPMSDTSDGYFSPKEGSVFSNTSEEFYECCDSPLNELLLNSTDSHNYEKKDDRISLTNTSTSSTTTDSSPVRLNSSTTATTLSTADQNTSNTEVGLLSKTTGVMSSLLQINKQKNETKEDNNAKNKEDEIQKQESKR</sequence>
<accession>A0A2I4B3S6</accession>
<feature type="compositionally biased region" description="Polar residues" evidence="4">
    <location>
        <begin position="1131"/>
        <end position="1179"/>
    </location>
</feature>
<dbReference type="SUPFAM" id="SSF56024">
    <property type="entry name" value="Phospholipase D/nuclease"/>
    <property type="match status" value="1"/>
</dbReference>
<gene>
    <name evidence="7" type="primary">LOC106516534</name>
</gene>
<feature type="compositionally biased region" description="Low complexity" evidence="4">
    <location>
        <begin position="1825"/>
        <end position="1844"/>
    </location>
</feature>
<feature type="compositionally biased region" description="Basic and acidic residues" evidence="4">
    <location>
        <begin position="1115"/>
        <end position="1130"/>
    </location>
</feature>
<dbReference type="Proteomes" id="UP000192220">
    <property type="component" value="Unplaced"/>
</dbReference>
<evidence type="ECO:0000256" key="3">
    <source>
        <dbReference type="ARBA" id="ARBA00022490"/>
    </source>
</evidence>
<dbReference type="GO" id="GO:0005737">
    <property type="term" value="C:cytoplasm"/>
    <property type="evidence" value="ECO:0007669"/>
    <property type="project" value="UniProtKB-SubCell"/>
</dbReference>
<feature type="compositionally biased region" description="Low complexity" evidence="4">
    <location>
        <begin position="1392"/>
        <end position="1412"/>
    </location>
</feature>
<comment type="subcellular location">
    <subcellularLocation>
        <location evidence="1">Cytoplasm</location>
    </subcellularLocation>
</comment>
<dbReference type="RefSeq" id="XP_013862395.1">
    <property type="nucleotide sequence ID" value="XM_014006941.1"/>
</dbReference>
<feature type="compositionally biased region" description="Basic and acidic residues" evidence="4">
    <location>
        <begin position="1485"/>
        <end position="1495"/>
    </location>
</feature>
<dbReference type="Pfam" id="PF07894">
    <property type="entry name" value="SACK1"/>
    <property type="match status" value="1"/>
</dbReference>